<accession>A0A7K0CWS9</accession>
<name>A0A7K0CWS9_9NOCA</name>
<proteinExistence type="predicted"/>
<evidence type="ECO:0000313" key="3">
    <source>
        <dbReference type="Proteomes" id="UP000438448"/>
    </source>
</evidence>
<keyword evidence="3" id="KW-1185">Reference proteome</keyword>
<comment type="caution">
    <text evidence="2">The sequence shown here is derived from an EMBL/GenBank/DDBJ whole genome shotgun (WGS) entry which is preliminary data.</text>
</comment>
<feature type="region of interest" description="Disordered" evidence="1">
    <location>
        <begin position="1"/>
        <end position="50"/>
    </location>
</feature>
<evidence type="ECO:0000256" key="1">
    <source>
        <dbReference type="SAM" id="MobiDB-lite"/>
    </source>
</evidence>
<protein>
    <submittedName>
        <fullName evidence="2">Uncharacterized protein</fullName>
    </submittedName>
</protein>
<gene>
    <name evidence="2" type="ORF">NRB20_09380</name>
</gene>
<dbReference type="AlphaFoldDB" id="A0A7K0CWS9"/>
<sequence>MSGQGRRRQRSVTTQAPDHARKGTGMSGQGRRRQRSVTTQAPDHARKDAA</sequence>
<dbReference type="Proteomes" id="UP000438448">
    <property type="component" value="Unassembled WGS sequence"/>
</dbReference>
<reference evidence="2 3" key="1">
    <citation type="submission" date="2019-10" db="EMBL/GenBank/DDBJ databases">
        <title>Nocardia macrotermitis sp. nov. and Nocardia aurantia sp. nov., isolated from the gut of fungus growing-termite Macrotermes natalensis.</title>
        <authorList>
            <person name="Benndorf R."/>
            <person name="Schwitalla J."/>
            <person name="Martin K."/>
            <person name="De Beer W."/>
            <person name="Kaster A.-K."/>
            <person name="Vollmers J."/>
            <person name="Poulsen M."/>
            <person name="Beemelmanns C."/>
        </authorList>
    </citation>
    <scope>NUCLEOTIDE SEQUENCE [LARGE SCALE GENOMIC DNA]</scope>
    <source>
        <strain evidence="2 3">RB20</strain>
    </source>
</reference>
<dbReference type="EMBL" id="WEGK01000002">
    <property type="protein sequence ID" value="MQY17871.1"/>
    <property type="molecule type" value="Genomic_DNA"/>
</dbReference>
<feature type="compositionally biased region" description="Basic residues" evidence="1">
    <location>
        <begin position="1"/>
        <end position="10"/>
    </location>
</feature>
<evidence type="ECO:0000313" key="2">
    <source>
        <dbReference type="EMBL" id="MQY17871.1"/>
    </source>
</evidence>
<organism evidence="2 3">
    <name type="scientific">Nocardia macrotermitis</name>
    <dbReference type="NCBI Taxonomy" id="2585198"/>
    <lineage>
        <taxon>Bacteria</taxon>
        <taxon>Bacillati</taxon>
        <taxon>Actinomycetota</taxon>
        <taxon>Actinomycetes</taxon>
        <taxon>Mycobacteriales</taxon>
        <taxon>Nocardiaceae</taxon>
        <taxon>Nocardia</taxon>
    </lineage>
</organism>